<evidence type="ECO:0000313" key="2">
    <source>
        <dbReference type="Proteomes" id="UP001497680"/>
    </source>
</evidence>
<name>A0ACC0D557_9PEZI</name>
<evidence type="ECO:0000313" key="1">
    <source>
        <dbReference type="EMBL" id="KAI6087886.1"/>
    </source>
</evidence>
<accession>A0ACC0D557</accession>
<reference evidence="1 2" key="1">
    <citation type="journal article" date="2022" name="New Phytol.">
        <title>Ecological generalism drives hyperdiversity of secondary metabolite gene clusters in xylarialean endophytes.</title>
        <authorList>
            <person name="Franco M.E.E."/>
            <person name="Wisecaver J.H."/>
            <person name="Arnold A.E."/>
            <person name="Ju Y.M."/>
            <person name="Slot J.C."/>
            <person name="Ahrendt S."/>
            <person name="Moore L.P."/>
            <person name="Eastman K.E."/>
            <person name="Scott K."/>
            <person name="Konkel Z."/>
            <person name="Mondo S.J."/>
            <person name="Kuo A."/>
            <person name="Hayes R.D."/>
            <person name="Haridas S."/>
            <person name="Andreopoulos B."/>
            <person name="Riley R."/>
            <person name="LaButti K."/>
            <person name="Pangilinan J."/>
            <person name="Lipzen A."/>
            <person name="Amirebrahimi M."/>
            <person name="Yan J."/>
            <person name="Adam C."/>
            <person name="Keymanesh K."/>
            <person name="Ng V."/>
            <person name="Louie K."/>
            <person name="Northen T."/>
            <person name="Drula E."/>
            <person name="Henrissat B."/>
            <person name="Hsieh H.M."/>
            <person name="Youens-Clark K."/>
            <person name="Lutzoni F."/>
            <person name="Miadlikowska J."/>
            <person name="Eastwood D.C."/>
            <person name="Hamelin R.C."/>
            <person name="Grigoriev I.V."/>
            <person name="U'Ren J.M."/>
        </authorList>
    </citation>
    <scope>NUCLEOTIDE SEQUENCE [LARGE SCALE GENOMIC DNA]</scope>
    <source>
        <strain evidence="1 2">ER1909</strain>
    </source>
</reference>
<protein>
    <submittedName>
        <fullName evidence="1">Oligoxyloglucan reducing end-specific cellobiohydrolase</fullName>
    </submittedName>
</protein>
<gene>
    <name evidence="1" type="ORF">F4821DRAFT_100954</name>
</gene>
<dbReference type="Proteomes" id="UP001497680">
    <property type="component" value="Unassembled WGS sequence"/>
</dbReference>
<organism evidence="1 2">
    <name type="scientific">Hypoxylon rubiginosum</name>
    <dbReference type="NCBI Taxonomy" id="110542"/>
    <lineage>
        <taxon>Eukaryota</taxon>
        <taxon>Fungi</taxon>
        <taxon>Dikarya</taxon>
        <taxon>Ascomycota</taxon>
        <taxon>Pezizomycotina</taxon>
        <taxon>Sordariomycetes</taxon>
        <taxon>Xylariomycetidae</taxon>
        <taxon>Xylariales</taxon>
        <taxon>Hypoxylaceae</taxon>
        <taxon>Hypoxylon</taxon>
    </lineage>
</organism>
<proteinExistence type="predicted"/>
<sequence length="1521" mass="172090">MRAWGASGTAASVWSVVLLLTTLLWTASTVHAADGPTIVHKEFENPPGNLNYFKGSNVVLFQEYYEGTIWRSTDGGANWKMADGIEHDNAVALVMHEYDDKRAYILGDGRYHWKTDDRGETWKTFFSGAYPSIFPGSRGRWFTFHATDPDKILFTGMECEGFFECEELTMYTTDGFETDAEYLRGLTQGCWWAKRTPLFTTGQEDLDDQRILCVVRANSFSTQDTNRLVISDNYFRAETKDGVIQEYEPNLNSDSPVQGIVSVVEVKKYLLAAARSRNTAEMALYVSGDTIHWHRAIFPHDHPIFESSYTVLESTNYSIQIDVKTSRRMSKPMGTLLTSNSNGTYFTRNVEHTNRNFESFVDFEKVTNIQGIFLVNQVDNWEDVQEKEVEKKVKTMITFDDGRTFESVMTGDEEVHLHSVTELDNVGHVFSSPAPGLVMGIGNHGEYLKNHSDSNVYVSDDAGRTWIEALQGPHKYEFGDQGSILLAIKDSEKADVKEIRYSLDHGKNWETAKLPDDISISPWTLTTEQESSSLKFLLTARKGSKTEPTGYYVISIDFEGLHEDKCNKSDMEEWYARVGDDGKAKCVMGHKQKYSRRKKDAKCFIKEEFKDPLPESDPCDCTDADFECDFNFVREDGECVPAGPIVAPDGACKADNPDETFMGSSGWRLIPGNECKRSGGDQKDKQKEWKCSDAKGPPKGPGSDKIEHVQWPFEVKGSFKFFQKHYLERGDSSSEKDETIIARPIGADAGDIWITHDHGKNWTKPHFPGSEPIERIITHPYVKDMVFFLTKTKKVYYTIDHGKHIDWFEAQDPPDLDPYAPPSLAFHPDRRDWLIWHGIDCSDGSCHRRASLSLDRGDNWGTVIRYVGRCQFTGSSAYRFRNDTQIVCLARTHENNDEENNPFRLLYSDEYPRYELSVALDDVINYATMAEFIVVAAKNETGETSTLSALASVNGRDYAPAHFPYNFEVPHSREYTVLDSSTHAINLFVETSEEKTRRFGTILKSNSNGTSYVLSIGNVNCDDAFYADFEKMLGLEGVALVNTVENIDSDSEPKRLQTKISHNDGANWGFLPPPERDLDGNKFSCDSEYGDEACALHIHGYTERIDYRKTYSSESAIGIMFGIGNVGPILGDAKDADTFMTTDAGFSWEMVKKGSWTWSFGDQGTILVLAQRNTKSKSISYSLDQGDTWEDYTFSETEVVITDITTLRSGSSRNFLLWGHDGNTAFTVNVDFSGLANEPCKYDEKDEEKSDYELWSPHHPLQPEDCLFGHKNYYLRKKKDRKCYNDRSLQSPISVTNCECIRQDFECDYNFEMDKHGQCKLVDGLQPLDPEQVCRDNPDEFEYYEPSGFRRIPLTTCKGGFEADKVLTSHPCPGHEEEFERKRGASGVAIFFAVVIPICFASLAGWWVYRNWQSKFGQIRLGEQNGLDSDAPWIKYPVVAVSAVVAVIGALPLLLGSLWRSASSAFDRFRNRDGGGRYSWLQGSSQRRFTTRDSFARGRGDYAIVDEDEGELLGDDSDEEV</sequence>
<dbReference type="EMBL" id="MU394305">
    <property type="protein sequence ID" value="KAI6087886.1"/>
    <property type="molecule type" value="Genomic_DNA"/>
</dbReference>
<keyword evidence="2" id="KW-1185">Reference proteome</keyword>
<comment type="caution">
    <text evidence="1">The sequence shown here is derived from an EMBL/GenBank/DDBJ whole genome shotgun (WGS) entry which is preliminary data.</text>
</comment>